<keyword evidence="2" id="KW-1185">Reference proteome</keyword>
<accession>A0A250XUC1</accession>
<dbReference type="EMBL" id="BEGY01000457">
    <property type="protein sequence ID" value="GAX86657.1"/>
    <property type="molecule type" value="Genomic_DNA"/>
</dbReference>
<gene>
    <name evidence="1" type="ORF">CEUSTIGMA_g14065.t1</name>
</gene>
<comment type="caution">
    <text evidence="1">The sequence shown here is derived from an EMBL/GenBank/DDBJ whole genome shotgun (WGS) entry which is preliminary data.</text>
</comment>
<reference evidence="1 2" key="1">
    <citation type="submission" date="2017-08" db="EMBL/GenBank/DDBJ databases">
        <title>Acidophilic green algal genome provides insights into adaptation to an acidic environment.</title>
        <authorList>
            <person name="Hirooka S."/>
            <person name="Hirose Y."/>
            <person name="Kanesaki Y."/>
            <person name="Higuchi S."/>
            <person name="Fujiwara T."/>
            <person name="Onuma R."/>
            <person name="Era A."/>
            <person name="Ohbayashi R."/>
            <person name="Uzuka A."/>
            <person name="Nozaki H."/>
            <person name="Yoshikawa H."/>
            <person name="Miyagishima S.Y."/>
        </authorList>
    </citation>
    <scope>NUCLEOTIDE SEQUENCE [LARGE SCALE GENOMIC DNA]</scope>
    <source>
        <strain evidence="1 2">NIES-2499</strain>
    </source>
</reference>
<proteinExistence type="predicted"/>
<evidence type="ECO:0000313" key="2">
    <source>
        <dbReference type="Proteomes" id="UP000232323"/>
    </source>
</evidence>
<dbReference type="Proteomes" id="UP000232323">
    <property type="component" value="Unassembled WGS sequence"/>
</dbReference>
<dbReference type="AlphaFoldDB" id="A0A250XUC1"/>
<dbReference type="OrthoDB" id="532909at2759"/>
<feature type="non-terminal residue" evidence="1">
    <location>
        <position position="1"/>
    </location>
</feature>
<evidence type="ECO:0000313" key="1">
    <source>
        <dbReference type="EMBL" id="GAX86657.1"/>
    </source>
</evidence>
<sequence>LAISTPDYLTLQAKLYTASFIQSGHILCGSTIFFQAYPSNANVPATGATESPLDYINWPEWLGKAGMGSVCWTDVLATTI</sequence>
<organism evidence="1 2">
    <name type="scientific">Chlamydomonas eustigma</name>
    <dbReference type="NCBI Taxonomy" id="1157962"/>
    <lineage>
        <taxon>Eukaryota</taxon>
        <taxon>Viridiplantae</taxon>
        <taxon>Chlorophyta</taxon>
        <taxon>core chlorophytes</taxon>
        <taxon>Chlorophyceae</taxon>
        <taxon>CS clade</taxon>
        <taxon>Chlamydomonadales</taxon>
        <taxon>Chlamydomonadaceae</taxon>
        <taxon>Chlamydomonas</taxon>
    </lineage>
</organism>
<protein>
    <submittedName>
        <fullName evidence="1">Uncharacterized protein</fullName>
    </submittedName>
</protein>
<name>A0A250XUC1_9CHLO</name>